<feature type="chain" id="PRO_5009188114" evidence="6">
    <location>
        <begin position="26"/>
        <end position="214"/>
    </location>
</feature>
<dbReference type="Proteomes" id="UP000095767">
    <property type="component" value="Unassembled WGS sequence"/>
</dbReference>
<organism evidence="7 8">
    <name type="scientific">Dichanthelium oligosanthes</name>
    <dbReference type="NCBI Taxonomy" id="888268"/>
    <lineage>
        <taxon>Eukaryota</taxon>
        <taxon>Viridiplantae</taxon>
        <taxon>Streptophyta</taxon>
        <taxon>Embryophyta</taxon>
        <taxon>Tracheophyta</taxon>
        <taxon>Spermatophyta</taxon>
        <taxon>Magnoliopsida</taxon>
        <taxon>Liliopsida</taxon>
        <taxon>Poales</taxon>
        <taxon>Poaceae</taxon>
        <taxon>PACMAD clade</taxon>
        <taxon>Panicoideae</taxon>
        <taxon>Panicodae</taxon>
        <taxon>Paniceae</taxon>
        <taxon>Dichantheliinae</taxon>
        <taxon>Dichanthelium</taxon>
    </lineage>
</organism>
<feature type="signal peptide" evidence="6">
    <location>
        <begin position="1"/>
        <end position="25"/>
    </location>
</feature>
<keyword evidence="3 6" id="KW-0732">Signal</keyword>
<evidence type="ECO:0000313" key="7">
    <source>
        <dbReference type="EMBL" id="OEL24481.1"/>
    </source>
</evidence>
<keyword evidence="5" id="KW-0325">Glycoprotein</keyword>
<evidence type="ECO:0000256" key="5">
    <source>
        <dbReference type="ARBA" id="ARBA00023180"/>
    </source>
</evidence>
<evidence type="ECO:0000256" key="1">
    <source>
        <dbReference type="ARBA" id="ARBA00004196"/>
    </source>
</evidence>
<comment type="caution">
    <text evidence="7">The sequence shown here is derived from an EMBL/GenBank/DDBJ whole genome shotgun (WGS) entry which is preliminary data.</text>
</comment>
<dbReference type="OrthoDB" id="676979at2759"/>
<keyword evidence="8" id="KW-1185">Reference proteome</keyword>
<evidence type="ECO:0000313" key="8">
    <source>
        <dbReference type="Proteomes" id="UP000095767"/>
    </source>
</evidence>
<dbReference type="Pfam" id="PF13855">
    <property type="entry name" value="LRR_8"/>
    <property type="match status" value="1"/>
</dbReference>
<evidence type="ECO:0000256" key="4">
    <source>
        <dbReference type="ARBA" id="ARBA00022737"/>
    </source>
</evidence>
<gene>
    <name evidence="7" type="ORF">BAE44_0014502</name>
</gene>
<comment type="subcellular location">
    <subcellularLocation>
        <location evidence="1">Cell envelope</location>
    </subcellularLocation>
</comment>
<dbReference type="SUPFAM" id="SSF52058">
    <property type="entry name" value="L domain-like"/>
    <property type="match status" value="1"/>
</dbReference>
<dbReference type="AlphaFoldDB" id="A0A1E5VH91"/>
<dbReference type="STRING" id="888268.A0A1E5VH91"/>
<dbReference type="EMBL" id="LWDX02039609">
    <property type="protein sequence ID" value="OEL24481.1"/>
    <property type="molecule type" value="Genomic_DNA"/>
</dbReference>
<dbReference type="FunFam" id="3.80.10.10:FF:000041">
    <property type="entry name" value="LRR receptor-like serine/threonine-protein kinase ERECTA"/>
    <property type="match status" value="1"/>
</dbReference>
<accession>A0A1E5VH91</accession>
<protein>
    <submittedName>
        <fullName evidence="7">Polygalacturonase inhibitor</fullName>
    </submittedName>
</protein>
<reference evidence="7 8" key="1">
    <citation type="submission" date="2016-09" db="EMBL/GenBank/DDBJ databases">
        <title>The draft genome of Dichanthelium oligosanthes: A C3 panicoid grass species.</title>
        <authorList>
            <person name="Studer A.J."/>
            <person name="Schnable J.C."/>
            <person name="Brutnell T.P."/>
        </authorList>
    </citation>
    <scope>NUCLEOTIDE SEQUENCE [LARGE SCALE GENOMIC DNA]</scope>
    <source>
        <strain evidence="8">cv. Kellogg 1175</strain>
        <tissue evidence="7">Leaf</tissue>
    </source>
</reference>
<sequence length="214" mass="22616">MTTMTRGAFLYVVLLLAVTSSLTTAASKARCHPGDKAALVAINAELGNYFASWIPYPYCEWYEIDCDPFTGRVVGLSVFQDANLTGTIPNAVAGLVHLPAISGPIPPGIAKLSNLSELIISWTAVSGPVPSFLGALTKLTLLDLSFNSLTGAIPASLAALPNLFSIEISRNRLTGSLPRLLFSKAPQEAYLRLSHNNLTGSVPARVLLGALHAD</sequence>
<keyword evidence="2" id="KW-0433">Leucine-rich repeat</keyword>
<keyword evidence="4" id="KW-0677">Repeat</keyword>
<evidence type="ECO:0000256" key="2">
    <source>
        <dbReference type="ARBA" id="ARBA00022614"/>
    </source>
</evidence>
<dbReference type="Gene3D" id="3.80.10.10">
    <property type="entry name" value="Ribonuclease Inhibitor"/>
    <property type="match status" value="1"/>
</dbReference>
<dbReference type="PANTHER" id="PTHR48059">
    <property type="entry name" value="POLYGALACTURONASE INHIBITOR 1"/>
    <property type="match status" value="1"/>
</dbReference>
<evidence type="ECO:0000256" key="3">
    <source>
        <dbReference type="ARBA" id="ARBA00022729"/>
    </source>
</evidence>
<evidence type="ECO:0000256" key="6">
    <source>
        <dbReference type="SAM" id="SignalP"/>
    </source>
</evidence>
<dbReference type="InterPro" id="IPR051848">
    <property type="entry name" value="PGIP"/>
</dbReference>
<dbReference type="InterPro" id="IPR032675">
    <property type="entry name" value="LRR_dom_sf"/>
</dbReference>
<dbReference type="PANTHER" id="PTHR48059:SF4">
    <property type="entry name" value="POLYGALACTURONASE INHIBITOR 1-RELATED"/>
    <property type="match status" value="1"/>
</dbReference>
<proteinExistence type="predicted"/>
<name>A0A1E5VH91_9POAL</name>
<dbReference type="InterPro" id="IPR001611">
    <property type="entry name" value="Leu-rich_rpt"/>
</dbReference>